<gene>
    <name evidence="2" type="ORF">SAMN05216184_101322</name>
</gene>
<dbReference type="EMBL" id="UETB01000001">
    <property type="protein sequence ID" value="SSA36660.1"/>
    <property type="molecule type" value="Genomic_DNA"/>
</dbReference>
<dbReference type="InterPro" id="IPR050471">
    <property type="entry name" value="AB_hydrolase"/>
</dbReference>
<dbReference type="InterPro" id="IPR029058">
    <property type="entry name" value="AB_hydrolase_fold"/>
</dbReference>
<dbReference type="AlphaFoldDB" id="A0A2Y8ZWF4"/>
<evidence type="ECO:0000313" key="3">
    <source>
        <dbReference type="Proteomes" id="UP000250222"/>
    </source>
</evidence>
<reference evidence="2 3" key="1">
    <citation type="submission" date="2016-10" db="EMBL/GenBank/DDBJ databases">
        <authorList>
            <person name="Cai Z."/>
        </authorList>
    </citation>
    <scope>NUCLEOTIDE SEQUENCE [LARGE SCALE GENOMIC DNA]</scope>
    <source>
        <strain evidence="2 3">CGMCC 1.10826</strain>
    </source>
</reference>
<proteinExistence type="predicted"/>
<keyword evidence="3" id="KW-1185">Reference proteome</keyword>
<dbReference type="InterPro" id="IPR000073">
    <property type="entry name" value="AB_hydrolase_1"/>
</dbReference>
<evidence type="ECO:0000259" key="1">
    <source>
        <dbReference type="Pfam" id="PF12697"/>
    </source>
</evidence>
<evidence type="ECO:0000313" key="2">
    <source>
        <dbReference type="EMBL" id="SSA36660.1"/>
    </source>
</evidence>
<dbReference type="Proteomes" id="UP000250222">
    <property type="component" value="Unassembled WGS sequence"/>
</dbReference>
<dbReference type="GO" id="GO:0003824">
    <property type="term" value="F:catalytic activity"/>
    <property type="evidence" value="ECO:0007669"/>
    <property type="project" value="UniProtKB-ARBA"/>
</dbReference>
<dbReference type="Gene3D" id="3.40.50.1820">
    <property type="entry name" value="alpha/beta hydrolase"/>
    <property type="match status" value="1"/>
</dbReference>
<sequence>MATGAHGTVRIADGVELEVVSYGAGEPVAVIQTALTGDELLPFTELLAQGTGLRAIHVARRGYGTVSGPGKPTTTIADMAADCRDVIEALGVVPSHVVGASFSCAVALASAVLAPSHVRSLTLVEPPPLDGPGAEQFRAATAGLIATATARGTAAALDEFMPQLYGQPWREAPELAGSDVAALERDAETFFAIDLPALLAWRADPTVLAGVHCPVMVVGGAESGAWFREAQELLVQWLPRAEQVTVAGAGHLLAGTHPRELAGLTAEFVGRHR</sequence>
<protein>
    <submittedName>
        <fullName evidence="2">Pimeloyl-ACP methyl ester carboxylesterase</fullName>
    </submittedName>
</protein>
<dbReference type="PANTHER" id="PTHR43433:SF5">
    <property type="entry name" value="AB HYDROLASE-1 DOMAIN-CONTAINING PROTEIN"/>
    <property type="match status" value="1"/>
</dbReference>
<name>A0A2Y8ZWF4_9MICO</name>
<dbReference type="Pfam" id="PF12697">
    <property type="entry name" value="Abhydrolase_6"/>
    <property type="match status" value="1"/>
</dbReference>
<dbReference type="SUPFAM" id="SSF53474">
    <property type="entry name" value="alpha/beta-Hydrolases"/>
    <property type="match status" value="1"/>
</dbReference>
<accession>A0A2Y8ZWF4</accession>
<dbReference type="PANTHER" id="PTHR43433">
    <property type="entry name" value="HYDROLASE, ALPHA/BETA FOLD FAMILY PROTEIN"/>
    <property type="match status" value="1"/>
</dbReference>
<dbReference type="OrthoDB" id="8957634at2"/>
<feature type="domain" description="AB hydrolase-1" evidence="1">
    <location>
        <begin position="42"/>
        <end position="262"/>
    </location>
</feature>
<organism evidence="2 3">
    <name type="scientific">Georgenia satyanarayanai</name>
    <dbReference type="NCBI Taxonomy" id="860221"/>
    <lineage>
        <taxon>Bacteria</taxon>
        <taxon>Bacillati</taxon>
        <taxon>Actinomycetota</taxon>
        <taxon>Actinomycetes</taxon>
        <taxon>Micrococcales</taxon>
        <taxon>Bogoriellaceae</taxon>
        <taxon>Georgenia</taxon>
    </lineage>
</organism>